<dbReference type="AlphaFoldDB" id="A0A4Y3TXV0"/>
<gene>
    <name evidence="1" type="ORF">APE01nite_23910</name>
</gene>
<sequence length="51" mass="5806">MRERGRPPEQALHYMGSSNVGIEYLPFVITMESRFASVFICFVQAPTENVV</sequence>
<dbReference type="EMBL" id="BJMV01000018">
    <property type="protein sequence ID" value="GEB86594.1"/>
    <property type="molecule type" value="Genomic_DNA"/>
</dbReference>
<evidence type="ECO:0000313" key="1">
    <source>
        <dbReference type="EMBL" id="GEB86594.1"/>
    </source>
</evidence>
<name>A0A4Y3TXV0_9PROT</name>
<organism evidence="1 2">
    <name type="scientific">Acetobacter peroxydans</name>
    <dbReference type="NCBI Taxonomy" id="104098"/>
    <lineage>
        <taxon>Bacteria</taxon>
        <taxon>Pseudomonadati</taxon>
        <taxon>Pseudomonadota</taxon>
        <taxon>Alphaproteobacteria</taxon>
        <taxon>Acetobacterales</taxon>
        <taxon>Acetobacteraceae</taxon>
        <taxon>Acetobacter</taxon>
    </lineage>
</organism>
<protein>
    <submittedName>
        <fullName evidence="1">Uncharacterized protein</fullName>
    </submittedName>
</protein>
<dbReference type="Proteomes" id="UP000317730">
    <property type="component" value="Unassembled WGS sequence"/>
</dbReference>
<reference evidence="1 2" key="1">
    <citation type="submission" date="2019-06" db="EMBL/GenBank/DDBJ databases">
        <title>Whole genome shotgun sequence of Acetobacter peroxydans NBRC 13755.</title>
        <authorList>
            <person name="Hosoyama A."/>
            <person name="Uohara A."/>
            <person name="Ohji S."/>
            <person name="Ichikawa N."/>
        </authorList>
    </citation>
    <scope>NUCLEOTIDE SEQUENCE [LARGE SCALE GENOMIC DNA]</scope>
    <source>
        <strain evidence="1 2">NBRC 13755</strain>
    </source>
</reference>
<evidence type="ECO:0000313" key="2">
    <source>
        <dbReference type="Proteomes" id="UP000317730"/>
    </source>
</evidence>
<accession>A0A4Y3TXV0</accession>
<comment type="caution">
    <text evidence="1">The sequence shown here is derived from an EMBL/GenBank/DDBJ whole genome shotgun (WGS) entry which is preliminary data.</text>
</comment>
<keyword evidence="2" id="KW-1185">Reference proteome</keyword>
<proteinExistence type="predicted"/>